<dbReference type="EMBL" id="JAPFFI010000024">
    <property type="protein sequence ID" value="KAJ6312376.1"/>
    <property type="molecule type" value="Genomic_DNA"/>
</dbReference>
<evidence type="ECO:0000256" key="1">
    <source>
        <dbReference type="SAM" id="Phobius"/>
    </source>
</evidence>
<sequence>MRMFSIGDMGAGIPIYKDYIVNFSSYGEGVKYLSIALGSTNGSSAKYGGPFLNGLEIFKLSDFSNNLAGPHPFGVIAAPHSHFSVRHDAESHVIVTVARVATGLLLAYLAIGVLGYGVGGQEVMSRVQKEANGTMNGDLRIMIDNHRCSGYDISNSKPRGGVF</sequence>
<keyword evidence="1" id="KW-1133">Transmembrane helix</keyword>
<gene>
    <name evidence="2" type="ORF">OIU77_014003</name>
</gene>
<proteinExistence type="predicted"/>
<evidence type="ECO:0008006" key="4">
    <source>
        <dbReference type="Google" id="ProtNLM"/>
    </source>
</evidence>
<keyword evidence="3" id="KW-1185">Reference proteome</keyword>
<reference evidence="2" key="2">
    <citation type="journal article" date="2023" name="Int. J. Mol. Sci.">
        <title>De Novo Assembly and Annotation of 11 Diverse Shrub Willow (Salix) Genomes Reveals Novel Gene Organization in Sex-Linked Regions.</title>
        <authorList>
            <person name="Hyden B."/>
            <person name="Feng K."/>
            <person name="Yates T.B."/>
            <person name="Jawdy S."/>
            <person name="Cereghino C."/>
            <person name="Smart L.B."/>
            <person name="Muchero W."/>
        </authorList>
    </citation>
    <scope>NUCLEOTIDE SEQUENCE</scope>
    <source>
        <tissue evidence="2">Shoot tip</tissue>
    </source>
</reference>
<name>A0ABQ8ZVW7_9ROSI</name>
<comment type="caution">
    <text evidence="2">The sequence shown here is derived from an EMBL/GenBank/DDBJ whole genome shotgun (WGS) entry which is preliminary data.</text>
</comment>
<reference evidence="2" key="1">
    <citation type="submission" date="2022-10" db="EMBL/GenBank/DDBJ databases">
        <authorList>
            <person name="Hyden B.L."/>
            <person name="Feng K."/>
            <person name="Yates T."/>
            <person name="Jawdy S."/>
            <person name="Smart L.B."/>
            <person name="Muchero W."/>
        </authorList>
    </citation>
    <scope>NUCLEOTIDE SEQUENCE</scope>
    <source>
        <tissue evidence="2">Shoot tip</tissue>
    </source>
</reference>
<organism evidence="2 3">
    <name type="scientific">Salix suchowensis</name>
    <dbReference type="NCBI Taxonomy" id="1278906"/>
    <lineage>
        <taxon>Eukaryota</taxon>
        <taxon>Viridiplantae</taxon>
        <taxon>Streptophyta</taxon>
        <taxon>Embryophyta</taxon>
        <taxon>Tracheophyta</taxon>
        <taxon>Spermatophyta</taxon>
        <taxon>Magnoliopsida</taxon>
        <taxon>eudicotyledons</taxon>
        <taxon>Gunneridae</taxon>
        <taxon>Pentapetalae</taxon>
        <taxon>rosids</taxon>
        <taxon>fabids</taxon>
        <taxon>Malpighiales</taxon>
        <taxon>Salicaceae</taxon>
        <taxon>Saliceae</taxon>
        <taxon>Salix</taxon>
    </lineage>
</organism>
<dbReference type="Proteomes" id="UP001141253">
    <property type="component" value="Chromosome 10"/>
</dbReference>
<feature type="transmembrane region" description="Helical" evidence="1">
    <location>
        <begin position="93"/>
        <end position="119"/>
    </location>
</feature>
<keyword evidence="1" id="KW-0812">Transmembrane</keyword>
<accession>A0ABQ8ZVW7</accession>
<evidence type="ECO:0000313" key="3">
    <source>
        <dbReference type="Proteomes" id="UP001141253"/>
    </source>
</evidence>
<protein>
    <recommendedName>
        <fullName evidence="4">Legume lectin domain-containing protein</fullName>
    </recommendedName>
</protein>
<evidence type="ECO:0000313" key="2">
    <source>
        <dbReference type="EMBL" id="KAJ6312376.1"/>
    </source>
</evidence>
<keyword evidence="1" id="KW-0472">Membrane</keyword>